<dbReference type="SMART" id="SM00422">
    <property type="entry name" value="HTH_MERR"/>
    <property type="match status" value="1"/>
</dbReference>
<evidence type="ECO:0000259" key="5">
    <source>
        <dbReference type="PROSITE" id="PS50937"/>
    </source>
</evidence>
<proteinExistence type="predicted"/>
<evidence type="ECO:0000256" key="3">
    <source>
        <dbReference type="ARBA" id="ARBA00023125"/>
    </source>
</evidence>
<comment type="caution">
    <text evidence="6">The sequence shown here is derived from an EMBL/GenBank/DDBJ whole genome shotgun (WGS) entry which is preliminary data.</text>
</comment>
<keyword evidence="7" id="KW-1185">Reference proteome</keyword>
<accession>A0A267ML11</accession>
<gene>
    <name evidence="6" type="ORF">CCE28_06935</name>
</gene>
<dbReference type="GO" id="GO:0003677">
    <property type="term" value="F:DNA binding"/>
    <property type="evidence" value="ECO:0007669"/>
    <property type="project" value="UniProtKB-KW"/>
</dbReference>
<dbReference type="AlphaFoldDB" id="A0A267ML11"/>
<dbReference type="PANTHER" id="PTHR30204">
    <property type="entry name" value="REDOX-CYCLING DRUG-SENSING TRANSCRIPTIONAL ACTIVATOR SOXR"/>
    <property type="match status" value="1"/>
</dbReference>
<dbReference type="OrthoDB" id="9773308at2"/>
<reference evidence="6 7" key="1">
    <citation type="submission" date="2017-06" db="EMBL/GenBank/DDBJ databases">
        <title>Draft genome sequence of anaerobic fermentative bacterium Anaeromicrobium sediminis DY2726D isolated from West Pacific Ocean sediments.</title>
        <authorList>
            <person name="Zeng X."/>
        </authorList>
    </citation>
    <scope>NUCLEOTIDE SEQUENCE [LARGE SCALE GENOMIC DNA]</scope>
    <source>
        <strain evidence="6 7">DY2726D</strain>
    </source>
</reference>
<evidence type="ECO:0000313" key="6">
    <source>
        <dbReference type="EMBL" id="PAB60102.1"/>
    </source>
</evidence>
<organism evidence="6 7">
    <name type="scientific">Anaeromicrobium sediminis</name>
    <dbReference type="NCBI Taxonomy" id="1478221"/>
    <lineage>
        <taxon>Bacteria</taxon>
        <taxon>Bacillati</taxon>
        <taxon>Bacillota</taxon>
        <taxon>Clostridia</taxon>
        <taxon>Peptostreptococcales</taxon>
        <taxon>Thermotaleaceae</taxon>
        <taxon>Anaeromicrobium</taxon>
    </lineage>
</organism>
<dbReference type="SUPFAM" id="SSF46955">
    <property type="entry name" value="Putative DNA-binding domain"/>
    <property type="match status" value="1"/>
</dbReference>
<keyword evidence="3" id="KW-0238">DNA-binding</keyword>
<protein>
    <recommendedName>
        <fullName evidence="5">HTH merR-type domain-containing protein</fullName>
    </recommendedName>
</protein>
<dbReference type="InterPro" id="IPR047057">
    <property type="entry name" value="MerR_fam"/>
</dbReference>
<dbReference type="InterPro" id="IPR000551">
    <property type="entry name" value="MerR-type_HTH_dom"/>
</dbReference>
<dbReference type="PROSITE" id="PS50937">
    <property type="entry name" value="HTH_MERR_2"/>
    <property type="match status" value="1"/>
</dbReference>
<keyword evidence="4" id="KW-0804">Transcription</keyword>
<dbReference type="InterPro" id="IPR009061">
    <property type="entry name" value="DNA-bd_dom_put_sf"/>
</dbReference>
<evidence type="ECO:0000256" key="4">
    <source>
        <dbReference type="ARBA" id="ARBA00023163"/>
    </source>
</evidence>
<dbReference type="GO" id="GO:0003700">
    <property type="term" value="F:DNA-binding transcription factor activity"/>
    <property type="evidence" value="ECO:0007669"/>
    <property type="project" value="InterPro"/>
</dbReference>
<dbReference type="Gene3D" id="1.10.1660.10">
    <property type="match status" value="1"/>
</dbReference>
<dbReference type="EMBL" id="NIBG01000004">
    <property type="protein sequence ID" value="PAB60102.1"/>
    <property type="molecule type" value="Genomic_DNA"/>
</dbReference>
<keyword evidence="1" id="KW-0678">Repressor</keyword>
<evidence type="ECO:0000256" key="1">
    <source>
        <dbReference type="ARBA" id="ARBA00022491"/>
    </source>
</evidence>
<sequence length="269" mass="32107">MSIRRFYILRKYLTIGELADLMKISTSNIRYYEKEGLLSPCKIHDNGYRLYDFNELDTLETILLLRKLDVPLKQLKTIMKNYSIDDYIKILNSSLSSIDSRIDELHSKRRHVTRKLNYVENFKKVKRHYHITHIPERVLYCLHTGKIFEYTIKETYELIKSQNLDYLDTYQDSYIIPLDYDTFSFCILKIPGMEAFERFPEITLPGGSYLSYGIFVQDYDEIHIEVDKFYDYMKKNSLSPIGKLIIIENTRCSHFHLNSIYLELQILIN</sequence>
<name>A0A267ML11_9FIRM</name>
<dbReference type="Pfam" id="PF13411">
    <property type="entry name" value="MerR_1"/>
    <property type="match status" value="1"/>
</dbReference>
<evidence type="ECO:0000256" key="2">
    <source>
        <dbReference type="ARBA" id="ARBA00023015"/>
    </source>
</evidence>
<keyword evidence="2" id="KW-0805">Transcription regulation</keyword>
<feature type="domain" description="HTH merR-type" evidence="5">
    <location>
        <begin position="12"/>
        <end position="81"/>
    </location>
</feature>
<dbReference type="Proteomes" id="UP000216024">
    <property type="component" value="Unassembled WGS sequence"/>
</dbReference>
<evidence type="ECO:0000313" key="7">
    <source>
        <dbReference type="Proteomes" id="UP000216024"/>
    </source>
</evidence>
<dbReference type="PANTHER" id="PTHR30204:SF69">
    <property type="entry name" value="MERR-FAMILY TRANSCRIPTIONAL REGULATOR"/>
    <property type="match status" value="1"/>
</dbReference>